<reference evidence="2 3" key="1">
    <citation type="submission" date="2018-08" db="EMBL/GenBank/DDBJ databases">
        <title>Diversity &amp; Physiological Properties of Lignin-Decomposing Actinobacteria from Soil.</title>
        <authorList>
            <person name="Roh S.G."/>
            <person name="Kim S.B."/>
        </authorList>
    </citation>
    <scope>NUCLEOTIDE SEQUENCE [LARGE SCALE GENOMIC DNA]</scope>
    <source>
        <strain evidence="2 3">MMS17-GH009</strain>
    </source>
</reference>
<proteinExistence type="predicted"/>
<dbReference type="RefSeq" id="WP_117485553.1">
    <property type="nucleotide sequence ID" value="NZ_QVIG01000001.1"/>
</dbReference>
<keyword evidence="3" id="KW-1185">Reference proteome</keyword>
<dbReference type="EMBL" id="QVIG01000001">
    <property type="protein sequence ID" value="RGD56895.1"/>
    <property type="molecule type" value="Genomic_DNA"/>
</dbReference>
<accession>A0A372ZNR4</accession>
<evidence type="ECO:0000256" key="1">
    <source>
        <dbReference type="SAM" id="MobiDB-lite"/>
    </source>
</evidence>
<feature type="compositionally biased region" description="Low complexity" evidence="1">
    <location>
        <begin position="381"/>
        <end position="391"/>
    </location>
</feature>
<sequence length="418" mass="45511">MSDPADGQGAVTAWDVVLYHYRPDKARALREAVLPLARRAAAEGLAAHVERHWRFGPHLRLRLRGPEARVSGAARRSAEALRAWAAAHPSVADRSDEQLLAEAAAAGRAELVAPPYGPLVPDNTVVAAPVDRSAEQALRSLIGAESADLREELLRTGLPALDSACHFLGAHGDTPQARVQLVVTALAAHATAHPDGLVGAHYSVLSHLEDFLVHEDPDGSLRAGFERRWERTGRAVTALVGRITEGGARDWERDWAHWSANAWSLAERRLAAGADLGGRHAAYRERAEALGDRATAERWNAELRTRYSEFHRLLHRSDPDGAMWRRPDYLINRTGTNGLYRLLAICDVRPLERYLAAHLLVRSVPELTGHRWQALLGAPEAAGAGQAGTDGTRADGTRTDGMYMEGAGMDRTRLEGVA</sequence>
<name>A0A372ZNR4_9ACTN</name>
<dbReference type="AlphaFoldDB" id="A0A372ZNR4"/>
<evidence type="ECO:0000313" key="2">
    <source>
        <dbReference type="EMBL" id="RGD56895.1"/>
    </source>
</evidence>
<dbReference type="Proteomes" id="UP000263377">
    <property type="component" value="Unassembled WGS sequence"/>
</dbReference>
<protein>
    <submittedName>
        <fullName evidence="2">Uncharacterized protein</fullName>
    </submittedName>
</protein>
<feature type="region of interest" description="Disordered" evidence="1">
    <location>
        <begin position="381"/>
        <end position="406"/>
    </location>
</feature>
<gene>
    <name evidence="2" type="ORF">DR950_03020</name>
</gene>
<evidence type="ECO:0000313" key="3">
    <source>
        <dbReference type="Proteomes" id="UP000263377"/>
    </source>
</evidence>
<comment type="caution">
    <text evidence="2">The sequence shown here is derived from an EMBL/GenBank/DDBJ whole genome shotgun (WGS) entry which is preliminary data.</text>
</comment>
<organism evidence="2 3">
    <name type="scientific">Kitasatospora xanthocidica</name>
    <dbReference type="NCBI Taxonomy" id="83382"/>
    <lineage>
        <taxon>Bacteria</taxon>
        <taxon>Bacillati</taxon>
        <taxon>Actinomycetota</taxon>
        <taxon>Actinomycetes</taxon>
        <taxon>Kitasatosporales</taxon>
        <taxon>Streptomycetaceae</taxon>
        <taxon>Kitasatospora</taxon>
    </lineage>
</organism>